<evidence type="ECO:0000256" key="2">
    <source>
        <dbReference type="ARBA" id="ARBA00023125"/>
    </source>
</evidence>
<evidence type="ECO:0000256" key="1">
    <source>
        <dbReference type="ARBA" id="ARBA00023015"/>
    </source>
</evidence>
<dbReference type="Gene3D" id="1.10.260.40">
    <property type="entry name" value="lambda repressor-like DNA-binding domains"/>
    <property type="match status" value="1"/>
</dbReference>
<keyword evidence="2" id="KW-0238">DNA-binding</keyword>
<proteinExistence type="predicted"/>
<dbReference type="AlphaFoldDB" id="A0A8J3ITE9"/>
<dbReference type="PANTHER" id="PTHR30146:SF153">
    <property type="entry name" value="LACTOSE OPERON REPRESSOR"/>
    <property type="match status" value="1"/>
</dbReference>
<dbReference type="SUPFAM" id="SSF47413">
    <property type="entry name" value="lambda repressor-like DNA-binding domains"/>
    <property type="match status" value="1"/>
</dbReference>
<keyword evidence="1" id="KW-0805">Transcription regulation</keyword>
<reference evidence="5" key="1">
    <citation type="submission" date="2020-10" db="EMBL/GenBank/DDBJ databases">
        <title>Taxonomic study of unclassified bacteria belonging to the class Ktedonobacteria.</title>
        <authorList>
            <person name="Yabe S."/>
            <person name="Wang C.M."/>
            <person name="Zheng Y."/>
            <person name="Sakai Y."/>
            <person name="Cavaletti L."/>
            <person name="Monciardini P."/>
            <person name="Donadio S."/>
        </authorList>
    </citation>
    <scope>NUCLEOTIDE SEQUENCE</scope>
    <source>
        <strain evidence="5">ID150040</strain>
    </source>
</reference>
<dbReference type="InterPro" id="IPR000843">
    <property type="entry name" value="HTH_LacI"/>
</dbReference>
<dbReference type="Pfam" id="PF00356">
    <property type="entry name" value="LacI"/>
    <property type="match status" value="1"/>
</dbReference>
<dbReference type="EMBL" id="BNJK01000002">
    <property type="protein sequence ID" value="GHP00174.1"/>
    <property type="molecule type" value="Genomic_DNA"/>
</dbReference>
<evidence type="ECO:0000256" key="3">
    <source>
        <dbReference type="ARBA" id="ARBA00023163"/>
    </source>
</evidence>
<dbReference type="PANTHER" id="PTHR30146">
    <property type="entry name" value="LACI-RELATED TRANSCRIPTIONAL REPRESSOR"/>
    <property type="match status" value="1"/>
</dbReference>
<dbReference type="Pfam" id="PF13377">
    <property type="entry name" value="Peripla_BP_3"/>
    <property type="match status" value="1"/>
</dbReference>
<dbReference type="SUPFAM" id="SSF53822">
    <property type="entry name" value="Periplasmic binding protein-like I"/>
    <property type="match status" value="1"/>
</dbReference>
<dbReference type="InterPro" id="IPR028082">
    <property type="entry name" value="Peripla_BP_I"/>
</dbReference>
<comment type="caution">
    <text evidence="5">The sequence shown here is derived from an EMBL/GenBank/DDBJ whole genome shotgun (WGS) entry which is preliminary data.</text>
</comment>
<dbReference type="Proteomes" id="UP000597444">
    <property type="component" value="Unassembled WGS sequence"/>
</dbReference>
<evidence type="ECO:0000259" key="4">
    <source>
        <dbReference type="PROSITE" id="PS50932"/>
    </source>
</evidence>
<dbReference type="Gene3D" id="3.40.50.2300">
    <property type="match status" value="2"/>
</dbReference>
<dbReference type="InterPro" id="IPR010982">
    <property type="entry name" value="Lambda_DNA-bd_dom_sf"/>
</dbReference>
<evidence type="ECO:0000313" key="6">
    <source>
        <dbReference type="Proteomes" id="UP000597444"/>
    </source>
</evidence>
<dbReference type="GO" id="GO:0003700">
    <property type="term" value="F:DNA-binding transcription factor activity"/>
    <property type="evidence" value="ECO:0007669"/>
    <property type="project" value="TreeGrafter"/>
</dbReference>
<dbReference type="SMART" id="SM00354">
    <property type="entry name" value="HTH_LACI"/>
    <property type="match status" value="1"/>
</dbReference>
<dbReference type="InterPro" id="IPR046335">
    <property type="entry name" value="LacI/GalR-like_sensor"/>
</dbReference>
<gene>
    <name evidence="5" type="primary">lacI_11</name>
    <name evidence="5" type="ORF">KSF_102210</name>
</gene>
<feature type="domain" description="HTH lacI-type" evidence="4">
    <location>
        <begin position="3"/>
        <end position="57"/>
    </location>
</feature>
<dbReference type="PROSITE" id="PS50932">
    <property type="entry name" value="HTH_LACI_2"/>
    <property type="match status" value="1"/>
</dbReference>
<dbReference type="RefSeq" id="WP_220210747.1">
    <property type="nucleotide sequence ID" value="NZ_BNJK01000002.1"/>
</dbReference>
<keyword evidence="6" id="KW-1185">Reference proteome</keyword>
<dbReference type="CDD" id="cd01392">
    <property type="entry name" value="HTH_LacI"/>
    <property type="match status" value="1"/>
</dbReference>
<organism evidence="5 6">
    <name type="scientific">Reticulibacter mediterranei</name>
    <dbReference type="NCBI Taxonomy" id="2778369"/>
    <lineage>
        <taxon>Bacteria</taxon>
        <taxon>Bacillati</taxon>
        <taxon>Chloroflexota</taxon>
        <taxon>Ktedonobacteria</taxon>
        <taxon>Ktedonobacterales</taxon>
        <taxon>Reticulibacteraceae</taxon>
        <taxon>Reticulibacter</taxon>
    </lineage>
</organism>
<accession>A0A8J3ITE9</accession>
<name>A0A8J3ITE9_9CHLR</name>
<evidence type="ECO:0000313" key="5">
    <source>
        <dbReference type="EMBL" id="GHP00174.1"/>
    </source>
</evidence>
<protein>
    <submittedName>
        <fullName evidence="5">LacI family transcriptional regulator</fullName>
    </submittedName>
</protein>
<sequence>MQPKMSDVAKRAGVALTTVSHTLSGKRPVSNEIKQRVYKAIEELGYHPHIVARALATKRSRTISLHFPAPIPDIFKSQTGFVISAAETATSEGYPLSLWTAPKDVQELLRMIEQSFIDGTILMEIALHDLRVGTFLERNYPFVMIGHCADNNGISFVDLDFDYALHTAVKYLVELGHRHIALINNASSLYEMGMGYVVRAKQAFYQAMQGYGLVGIDRFCDPNEQAGYEVTTALMAAEPSVSALLIANEWIAGGVIRALTDRALKVPEDVSLFAVAAPPLAEMTTPTLTAIDFPAAEMGRLAATMLISKLEGKEQEPSQLLLKPDFTVRRSTGPCRRP</sequence>
<dbReference type="GO" id="GO:0000976">
    <property type="term" value="F:transcription cis-regulatory region binding"/>
    <property type="evidence" value="ECO:0007669"/>
    <property type="project" value="TreeGrafter"/>
</dbReference>
<keyword evidence="3" id="KW-0804">Transcription</keyword>